<sequence>MDPNQIEAWKEFIPESTLELLLNPVAKGVGYTVAGLFYAVFGKIAKYGAAKNSEIDDLINKTAKKIKEIPENKQTNANNGIMLKGFEDSRYVLNDGLMREYFSNLISKAANKDYSDKITPYFSTVLGNLSVADALFLQNFREGKRLIPAIAIAKIRFVDTHDSVSFSDYMQDIILEYNDDSKPTLKEHSEQIDTLESLGILRRSYGISNESEKDDLSKMEQLVDSMDLKQKLNGKFNINLNSANNHIFITKHQYDNYKFIPGSLELTNLGKSFARIVLL</sequence>
<dbReference type="EMBL" id="ACGV01000192">
    <property type="protein sequence ID" value="EEJ39798.1"/>
    <property type="molecule type" value="Genomic_DNA"/>
</dbReference>
<evidence type="ECO:0000313" key="2">
    <source>
        <dbReference type="Proteomes" id="UP000004483"/>
    </source>
</evidence>
<protein>
    <recommendedName>
        <fullName evidence="3">DUF4393 domain-containing protein</fullName>
    </recommendedName>
</protein>
<dbReference type="OrthoDB" id="2322805at2"/>
<evidence type="ECO:0008006" key="3">
    <source>
        <dbReference type="Google" id="ProtNLM"/>
    </source>
</evidence>
<evidence type="ECO:0000313" key="1">
    <source>
        <dbReference type="EMBL" id="EEJ39798.1"/>
    </source>
</evidence>
<dbReference type="AlphaFoldDB" id="C2EWB2"/>
<accession>C2EWB2</accession>
<name>C2EWB2_9LACO</name>
<comment type="caution">
    <text evidence="1">The sequence shown here is derived from an EMBL/GenBank/DDBJ whole genome shotgun (WGS) entry which is preliminary data.</text>
</comment>
<dbReference type="RefSeq" id="WP_003717368.1">
    <property type="nucleotide sequence ID" value="NZ_AZGL01000003.1"/>
</dbReference>
<dbReference type="Proteomes" id="UP000004483">
    <property type="component" value="Unassembled WGS sequence"/>
</dbReference>
<dbReference type="STRING" id="1423814.HMPREF0549_1748"/>
<gene>
    <name evidence="1" type="ORF">HMPREF0549_1748</name>
</gene>
<dbReference type="eggNOG" id="ENOG5032YK2">
    <property type="taxonomic scope" value="Bacteria"/>
</dbReference>
<dbReference type="HOGENOM" id="CLU_989654_0_0_9"/>
<proteinExistence type="predicted"/>
<dbReference type="PATRIC" id="fig|1423814.6.peg.794"/>
<dbReference type="Pfam" id="PF14337">
    <property type="entry name" value="Abi_alpha"/>
    <property type="match status" value="1"/>
</dbReference>
<organism evidence="1 2">
    <name type="scientific">Limosilactobacillus vaginalis DSM 5837 = ATCC 49540</name>
    <dbReference type="NCBI Taxonomy" id="1423814"/>
    <lineage>
        <taxon>Bacteria</taxon>
        <taxon>Bacillati</taxon>
        <taxon>Bacillota</taxon>
        <taxon>Bacilli</taxon>
        <taxon>Lactobacillales</taxon>
        <taxon>Lactobacillaceae</taxon>
        <taxon>Limosilactobacillus</taxon>
    </lineage>
</organism>
<reference evidence="1 2" key="1">
    <citation type="submission" date="2009-01" db="EMBL/GenBank/DDBJ databases">
        <authorList>
            <person name="Qin X."/>
            <person name="Bachman B."/>
            <person name="Battles P."/>
            <person name="Bell A."/>
            <person name="Bess C."/>
            <person name="Bickham C."/>
            <person name="Chaboub L."/>
            <person name="Chen D."/>
            <person name="Coyle M."/>
            <person name="Deiros D.R."/>
            <person name="Dinh H."/>
            <person name="Forbes L."/>
            <person name="Fowler G."/>
            <person name="Francisco L."/>
            <person name="Fu Q."/>
            <person name="Gubbala S."/>
            <person name="Hale W."/>
            <person name="Han Y."/>
            <person name="Hemphill L."/>
            <person name="Highlander S.K."/>
            <person name="Hirani K."/>
            <person name="Hogues M."/>
            <person name="Jackson L."/>
            <person name="Jakkamsetti A."/>
            <person name="Javaid M."/>
            <person name="Jiang H."/>
            <person name="Korchina V."/>
            <person name="Kovar C."/>
            <person name="Lara F."/>
            <person name="Lee S."/>
            <person name="Mata R."/>
            <person name="Mathew T."/>
            <person name="Moen C."/>
            <person name="Morales K."/>
            <person name="Munidasa M."/>
            <person name="Nazareth L."/>
            <person name="Ngo R."/>
            <person name="Nguyen L."/>
            <person name="Okwuonu G."/>
            <person name="Ongeri F."/>
            <person name="Patil S."/>
            <person name="Petrosino J."/>
            <person name="Pham C."/>
            <person name="Pham P."/>
            <person name="Pu L.-L."/>
            <person name="Puazo M."/>
            <person name="Raj R."/>
            <person name="Reid J."/>
            <person name="Rouhana J."/>
            <person name="Saada N."/>
            <person name="Shang Y."/>
            <person name="Simmons D."/>
            <person name="Thornton R."/>
            <person name="Warren J."/>
            <person name="Weissenberger G."/>
            <person name="Zhang J."/>
            <person name="Zhang L."/>
            <person name="Zhou C."/>
            <person name="Zhu D."/>
            <person name="Muzny D."/>
            <person name="Worley K."/>
            <person name="Gibbs R."/>
        </authorList>
    </citation>
    <scope>NUCLEOTIDE SEQUENCE [LARGE SCALE GENOMIC DNA]</scope>
    <source>
        <strain evidence="1 2">ATCC 49540</strain>
    </source>
</reference>
<dbReference type="InterPro" id="IPR025506">
    <property type="entry name" value="Abi_alpha"/>
</dbReference>